<organism evidence="2 3">
    <name type="scientific">Cordyceps javanica</name>
    <dbReference type="NCBI Taxonomy" id="43265"/>
    <lineage>
        <taxon>Eukaryota</taxon>
        <taxon>Fungi</taxon>
        <taxon>Dikarya</taxon>
        <taxon>Ascomycota</taxon>
        <taxon>Pezizomycotina</taxon>
        <taxon>Sordariomycetes</taxon>
        <taxon>Hypocreomycetidae</taxon>
        <taxon>Hypocreales</taxon>
        <taxon>Cordycipitaceae</taxon>
        <taxon>Cordyceps</taxon>
    </lineage>
</organism>
<dbReference type="STRING" id="43265.A0A545WEC4"/>
<dbReference type="SUPFAM" id="SSF51905">
    <property type="entry name" value="FAD/NAD(P)-binding domain"/>
    <property type="match status" value="1"/>
</dbReference>
<dbReference type="Pfam" id="PF01266">
    <property type="entry name" value="DAO"/>
    <property type="match status" value="1"/>
</dbReference>
<dbReference type="EMBL" id="SPUK01000001">
    <property type="protein sequence ID" value="TQW01183.1"/>
    <property type="molecule type" value="Genomic_DNA"/>
</dbReference>
<evidence type="ECO:0000313" key="3">
    <source>
        <dbReference type="Proteomes" id="UP000315783"/>
    </source>
</evidence>
<dbReference type="Proteomes" id="UP000315783">
    <property type="component" value="Unassembled WGS sequence"/>
</dbReference>
<dbReference type="PANTHER" id="PTHR13847:SF213">
    <property type="entry name" value="DEPENDENT OXIDOREDUCTASE, PUTATIVE-RELATED"/>
    <property type="match status" value="1"/>
</dbReference>
<dbReference type="InterPro" id="IPR006076">
    <property type="entry name" value="FAD-dep_OxRdtase"/>
</dbReference>
<name>A0A545WEC4_9HYPO</name>
<dbReference type="GO" id="GO:0005737">
    <property type="term" value="C:cytoplasm"/>
    <property type="evidence" value="ECO:0007669"/>
    <property type="project" value="TreeGrafter"/>
</dbReference>
<dbReference type="InterPro" id="IPR036188">
    <property type="entry name" value="FAD/NAD-bd_sf"/>
</dbReference>
<evidence type="ECO:0000313" key="2">
    <source>
        <dbReference type="EMBL" id="TQW01183.1"/>
    </source>
</evidence>
<proteinExistence type="predicted"/>
<gene>
    <name evidence="2" type="ORF">IF1G_01114</name>
</gene>
<protein>
    <submittedName>
        <fullName evidence="2">FAD dependent oxidoreductase</fullName>
    </submittedName>
</protein>
<dbReference type="AlphaFoldDB" id="A0A545WEC4"/>
<comment type="caution">
    <text evidence="2">The sequence shown here is derived from an EMBL/GenBank/DDBJ whole genome shotgun (WGS) entry which is preliminary data.</text>
</comment>
<keyword evidence="3" id="KW-1185">Reference proteome</keyword>
<reference evidence="2 3" key="1">
    <citation type="journal article" date="2019" name="Appl. Microbiol. Biotechnol.">
        <title>Genome sequence of Isaria javanica and comparative genome analysis insights into family S53 peptidase evolution in fungal entomopathogens.</title>
        <authorList>
            <person name="Lin R."/>
            <person name="Zhang X."/>
            <person name="Xin B."/>
            <person name="Zou M."/>
            <person name="Gao Y."/>
            <person name="Qin F."/>
            <person name="Hu Q."/>
            <person name="Xie B."/>
            <person name="Cheng X."/>
        </authorList>
    </citation>
    <scope>NUCLEOTIDE SEQUENCE [LARGE SCALE GENOMIC DNA]</scope>
    <source>
        <strain evidence="2 3">IJ1G</strain>
    </source>
</reference>
<dbReference type="Gene3D" id="3.50.50.60">
    <property type="entry name" value="FAD/NAD(P)-binding domain"/>
    <property type="match status" value="1"/>
</dbReference>
<feature type="domain" description="FAD dependent oxidoreductase" evidence="1">
    <location>
        <begin position="54"/>
        <end position="465"/>
    </location>
</feature>
<accession>A0A545WEC4</accession>
<dbReference type="Gene3D" id="3.30.9.10">
    <property type="entry name" value="D-Amino Acid Oxidase, subunit A, domain 2"/>
    <property type="match status" value="1"/>
</dbReference>
<evidence type="ECO:0000259" key="1">
    <source>
        <dbReference type="Pfam" id="PF01266"/>
    </source>
</evidence>
<sequence>MTEKSFKTTKAFLLDQVKQDPGLPRSQPTASFWQAVPHPMLANKQSHQLPGSTDVAIIGSGITGCSVAKHLLDLSSQSADGAMTVTVFEARTLMSGATGRNGGLLSTFVPEEFADLLEHYGAEEAVKIARFAKRNLEKVHELASASPERKEYSQVRLLRDVICFSNSEDFALAKESWTLYEEYVPEDKGKTEFLSSEEAAKKYNVRATAGAVTFPNGAGWPYRLITDVWSQLYDEYQSRFSIETTTAVENITYDASCREHPYTLHTPRGDVKAAKIIHATNGYAGHLLPCLRGSIYPLRGSMSVQKSTPEFGQHGGSLTWSMANRRTYEPETDVLEAGTYYAHQNALTGDIFVGGEKTKASDFFVADDAEMNTHCRDNFASLLPRYFINGWNKEDQGAAGPEIRATWTGIMGFTGDRLPLVGPLPESATRRGRGEGGEGGEWIAAGFNGYGMSLCWACGEAVAKMVLGMDVSEFLPGAFLATRQRIEQPAQRGALDAVLELLPV</sequence>
<dbReference type="OrthoDB" id="512662at2759"/>
<dbReference type="PANTHER" id="PTHR13847">
    <property type="entry name" value="SARCOSINE DEHYDROGENASE-RELATED"/>
    <property type="match status" value="1"/>
</dbReference>